<evidence type="ECO:0000313" key="3">
    <source>
        <dbReference type="EMBL" id="TFY81105.1"/>
    </source>
</evidence>
<name>A0A4Z0A2Y5_9AGAM</name>
<evidence type="ECO:0000313" key="4">
    <source>
        <dbReference type="Proteomes" id="UP000298061"/>
    </source>
</evidence>
<evidence type="ECO:0000256" key="1">
    <source>
        <dbReference type="SAM" id="Coils"/>
    </source>
</evidence>
<keyword evidence="1" id="KW-0175">Coiled coil</keyword>
<sequence>MASMQTRNATAAPSGGPTPSQTPSQKLFDKISQSEYFLGSPTLRSKVKWVMDSKRVCKLVERSSGLNGEPPVEAEIWWIGQILPDNFGLFVEGSWSPSYGAKFSFPLEQSKARCYVAEPDDPTYASVWRDTFKGAKALEASRRTPRAEEGDNRLVYDIVGGDHALKLRFSVFEKHDNAEKYEEARAEQEENCPEDAEELLMQNWECRREDTQEALNALIQSNETAPPNKPRYLGHALPVWTAEHTRVLPRDYESKLLGATAVFGAHISHRTMTERDLKKPVRKDHYFADITSIIVLDDAPPDPVSQARKRGFEMPPHLVDDSEEEEEPPRRSKRTRRN</sequence>
<keyword evidence="4" id="KW-1185">Reference proteome</keyword>
<comment type="caution">
    <text evidence="3">The sequence shown here is derived from an EMBL/GenBank/DDBJ whole genome shotgun (WGS) entry which is preliminary data.</text>
</comment>
<dbReference type="Proteomes" id="UP000298061">
    <property type="component" value="Unassembled WGS sequence"/>
</dbReference>
<feature type="compositionally biased region" description="Polar residues" evidence="2">
    <location>
        <begin position="1"/>
        <end position="11"/>
    </location>
</feature>
<protein>
    <submittedName>
        <fullName evidence="3">Uncharacterized protein</fullName>
    </submittedName>
</protein>
<feature type="region of interest" description="Disordered" evidence="2">
    <location>
        <begin position="299"/>
        <end position="338"/>
    </location>
</feature>
<feature type="compositionally biased region" description="Low complexity" evidence="2">
    <location>
        <begin position="13"/>
        <end position="25"/>
    </location>
</feature>
<dbReference type="AlphaFoldDB" id="A0A4Z0A2Y5"/>
<feature type="coiled-coil region" evidence="1">
    <location>
        <begin position="171"/>
        <end position="221"/>
    </location>
</feature>
<dbReference type="EMBL" id="SFCI01000249">
    <property type="protein sequence ID" value="TFY81105.1"/>
    <property type="molecule type" value="Genomic_DNA"/>
</dbReference>
<reference evidence="3 4" key="1">
    <citation type="submission" date="2019-02" db="EMBL/GenBank/DDBJ databases">
        <title>Genome sequencing of the rare red list fungi Hericium alpestre (H. flagellum).</title>
        <authorList>
            <person name="Buettner E."/>
            <person name="Kellner H."/>
        </authorList>
    </citation>
    <scope>NUCLEOTIDE SEQUENCE [LARGE SCALE GENOMIC DNA]</scope>
    <source>
        <strain evidence="3 4">DSM 108284</strain>
    </source>
</reference>
<evidence type="ECO:0000256" key="2">
    <source>
        <dbReference type="SAM" id="MobiDB-lite"/>
    </source>
</evidence>
<accession>A0A4Z0A2Y5</accession>
<proteinExistence type="predicted"/>
<dbReference type="OrthoDB" id="3299360at2759"/>
<organism evidence="3 4">
    <name type="scientific">Hericium alpestre</name>
    <dbReference type="NCBI Taxonomy" id="135208"/>
    <lineage>
        <taxon>Eukaryota</taxon>
        <taxon>Fungi</taxon>
        <taxon>Dikarya</taxon>
        <taxon>Basidiomycota</taxon>
        <taxon>Agaricomycotina</taxon>
        <taxon>Agaricomycetes</taxon>
        <taxon>Russulales</taxon>
        <taxon>Hericiaceae</taxon>
        <taxon>Hericium</taxon>
    </lineage>
</organism>
<gene>
    <name evidence="3" type="ORF">EWM64_g2900</name>
</gene>
<feature type="region of interest" description="Disordered" evidence="2">
    <location>
        <begin position="1"/>
        <end position="25"/>
    </location>
</feature>